<feature type="compositionally biased region" description="Basic and acidic residues" evidence="1">
    <location>
        <begin position="49"/>
        <end position="64"/>
    </location>
</feature>
<sequence>MTNATSSESSGAASALGQPHWKFVVELAESFQTNDTIISRFDRAQIITPEDRQTLKEQNSRVDIDSEPDYGSGRAEMKKQWLNQQDPLKSRGLLDQ</sequence>
<feature type="region of interest" description="Disordered" evidence="1">
    <location>
        <begin position="49"/>
        <end position="96"/>
    </location>
</feature>
<name>A0A1A5ZZK9_9TREE</name>
<dbReference type="EMBL" id="KI894034">
    <property type="protein sequence ID" value="OBR83244.1"/>
    <property type="molecule type" value="Genomic_DNA"/>
</dbReference>
<accession>A0A1A5ZZK9</accession>
<evidence type="ECO:0000313" key="3">
    <source>
        <dbReference type="EMBL" id="WWC64789.1"/>
    </source>
</evidence>
<dbReference type="GeneID" id="28970504"/>
<reference evidence="2" key="1">
    <citation type="submission" date="2013-07" db="EMBL/GenBank/DDBJ databases">
        <title>The Genome Sequence of Cryptococcus dejecticola CBS10117.</title>
        <authorList>
            <consortium name="The Broad Institute Genome Sequencing Platform"/>
            <person name="Cuomo C."/>
            <person name="Litvintseva A."/>
            <person name="Chen Y."/>
            <person name="Heitman J."/>
            <person name="Sun S."/>
            <person name="Springer D."/>
            <person name="Dromer F."/>
            <person name="Young S.K."/>
            <person name="Zeng Q."/>
            <person name="Gargeya S."/>
            <person name="Fitzgerald M."/>
            <person name="Abouelleil A."/>
            <person name="Alvarado L."/>
            <person name="Berlin A.M."/>
            <person name="Chapman S.B."/>
            <person name="Dewar J."/>
            <person name="Goldberg J."/>
            <person name="Griggs A."/>
            <person name="Gujja S."/>
            <person name="Hansen M."/>
            <person name="Howarth C."/>
            <person name="Imamovic A."/>
            <person name="Larimer J."/>
            <person name="McCowan C."/>
            <person name="Murphy C."/>
            <person name="Pearson M."/>
            <person name="Priest M."/>
            <person name="Roberts A."/>
            <person name="Saif S."/>
            <person name="Shea T."/>
            <person name="Sykes S."/>
            <person name="Wortman J."/>
            <person name="Nusbaum C."/>
            <person name="Birren B."/>
        </authorList>
    </citation>
    <scope>NUCLEOTIDE SEQUENCE [LARGE SCALE GENOMIC DNA]</scope>
    <source>
        <strain evidence="2">CBS 10117</strain>
    </source>
</reference>
<evidence type="ECO:0000256" key="1">
    <source>
        <dbReference type="SAM" id="MobiDB-lite"/>
    </source>
</evidence>
<gene>
    <name evidence="2" type="ORF">I303_06805</name>
    <name evidence="3" type="ORF">I303_107401</name>
</gene>
<protein>
    <submittedName>
        <fullName evidence="2">Uncharacterized protein</fullName>
    </submittedName>
</protein>
<proteinExistence type="predicted"/>
<reference evidence="3" key="2">
    <citation type="submission" date="2013-07" db="EMBL/GenBank/DDBJ databases">
        <authorList>
            <consortium name="The Broad Institute Genome Sequencing Platform"/>
            <person name="Cuomo C."/>
            <person name="Litvintseva A."/>
            <person name="Chen Y."/>
            <person name="Heitman J."/>
            <person name="Sun S."/>
            <person name="Springer D."/>
            <person name="Dromer F."/>
            <person name="Young S.K."/>
            <person name="Zeng Q."/>
            <person name="Gargeya S."/>
            <person name="Fitzgerald M."/>
            <person name="Abouelleil A."/>
            <person name="Alvarado L."/>
            <person name="Berlin A.M."/>
            <person name="Chapman S.B."/>
            <person name="Dewar J."/>
            <person name="Goldberg J."/>
            <person name="Griggs A."/>
            <person name="Gujja S."/>
            <person name="Hansen M."/>
            <person name="Howarth C."/>
            <person name="Imamovic A."/>
            <person name="Larimer J."/>
            <person name="McCowan C."/>
            <person name="Murphy C."/>
            <person name="Pearson M."/>
            <person name="Priest M."/>
            <person name="Roberts A."/>
            <person name="Saif S."/>
            <person name="Shea T."/>
            <person name="Sykes S."/>
            <person name="Wortman J."/>
            <person name="Nusbaum C."/>
            <person name="Birren B."/>
        </authorList>
    </citation>
    <scope>NUCLEOTIDE SEQUENCE</scope>
    <source>
        <strain evidence="3">CBS 10117</strain>
    </source>
</reference>
<evidence type="ECO:0000313" key="2">
    <source>
        <dbReference type="EMBL" id="OBR83244.1"/>
    </source>
</evidence>
<dbReference type="Proteomes" id="UP000078595">
    <property type="component" value="Chromosome 9"/>
</dbReference>
<dbReference type="KEGG" id="kdj:28970504"/>
<dbReference type="RefSeq" id="XP_018261086.1">
    <property type="nucleotide sequence ID" value="XM_018410083.1"/>
</dbReference>
<dbReference type="AlphaFoldDB" id="A0A1A5ZZK9"/>
<organism evidence="2">
    <name type="scientific">Kwoniella dejecticola CBS 10117</name>
    <dbReference type="NCBI Taxonomy" id="1296121"/>
    <lineage>
        <taxon>Eukaryota</taxon>
        <taxon>Fungi</taxon>
        <taxon>Dikarya</taxon>
        <taxon>Basidiomycota</taxon>
        <taxon>Agaricomycotina</taxon>
        <taxon>Tremellomycetes</taxon>
        <taxon>Tremellales</taxon>
        <taxon>Cryptococcaceae</taxon>
        <taxon>Kwoniella</taxon>
    </lineage>
</organism>
<evidence type="ECO:0000313" key="4">
    <source>
        <dbReference type="Proteomes" id="UP000078595"/>
    </source>
</evidence>
<keyword evidence="4" id="KW-1185">Reference proteome</keyword>
<dbReference type="EMBL" id="CP144538">
    <property type="protein sequence ID" value="WWC64789.1"/>
    <property type="molecule type" value="Genomic_DNA"/>
</dbReference>
<dbReference type="VEuPathDB" id="FungiDB:I303_06805"/>
<reference evidence="3" key="3">
    <citation type="submission" date="2024-02" db="EMBL/GenBank/DDBJ databases">
        <title>Comparative genomics of Cryptococcus and Kwoniella reveals pathogenesis evolution and contrasting modes of karyotype evolution via chromosome fusion or intercentromeric recombination.</title>
        <authorList>
            <person name="Coelho M.A."/>
            <person name="David-Palma M."/>
            <person name="Shea T."/>
            <person name="Bowers K."/>
            <person name="McGinley-Smith S."/>
            <person name="Mohammad A.W."/>
            <person name="Gnirke A."/>
            <person name="Yurkov A.M."/>
            <person name="Nowrousian M."/>
            <person name="Sun S."/>
            <person name="Cuomo C.A."/>
            <person name="Heitman J."/>
        </authorList>
    </citation>
    <scope>NUCLEOTIDE SEQUENCE</scope>
    <source>
        <strain evidence="3">CBS 10117</strain>
    </source>
</reference>